<comment type="subcellular location">
    <subcellularLocation>
        <location evidence="2">Cytoplasm</location>
    </subcellularLocation>
    <subcellularLocation>
        <location evidence="1">Nucleus</location>
    </subcellularLocation>
</comment>
<comment type="caution">
    <text evidence="8">The sequence shown here is derived from an EMBL/GenBank/DDBJ whole genome shotgun (WGS) entry which is preliminary data.</text>
</comment>
<dbReference type="RefSeq" id="XP_060301126.1">
    <property type="nucleotide sequence ID" value="XM_060444972.1"/>
</dbReference>
<feature type="compositionally biased region" description="Low complexity" evidence="7">
    <location>
        <begin position="173"/>
        <end position="183"/>
    </location>
</feature>
<evidence type="ECO:0000256" key="4">
    <source>
        <dbReference type="ARBA" id="ARBA00022490"/>
    </source>
</evidence>
<evidence type="ECO:0000256" key="6">
    <source>
        <dbReference type="ARBA" id="ARBA00023242"/>
    </source>
</evidence>
<dbReference type="GeneID" id="85328242"/>
<dbReference type="GO" id="GO:0000055">
    <property type="term" value="P:ribosomal large subunit export from nucleus"/>
    <property type="evidence" value="ECO:0007669"/>
    <property type="project" value="TreeGrafter"/>
</dbReference>
<keyword evidence="3" id="KW-0813">Transport</keyword>
<evidence type="ECO:0000256" key="2">
    <source>
        <dbReference type="ARBA" id="ARBA00004496"/>
    </source>
</evidence>
<dbReference type="InterPro" id="IPR022784">
    <property type="entry name" value="Ribosome_bgen_Alb1"/>
</dbReference>
<keyword evidence="6" id="KW-0539">Nucleus</keyword>
<keyword evidence="9" id="KW-1185">Reference proteome</keyword>
<dbReference type="EMBL" id="JAUIRO010000002">
    <property type="protein sequence ID" value="KAK0728271.1"/>
    <property type="molecule type" value="Genomic_DNA"/>
</dbReference>
<name>A0AA40E8U7_9PEZI</name>
<organism evidence="8 9">
    <name type="scientific">Lasiosphaeria miniovina</name>
    <dbReference type="NCBI Taxonomy" id="1954250"/>
    <lineage>
        <taxon>Eukaryota</taxon>
        <taxon>Fungi</taxon>
        <taxon>Dikarya</taxon>
        <taxon>Ascomycota</taxon>
        <taxon>Pezizomycotina</taxon>
        <taxon>Sordariomycetes</taxon>
        <taxon>Sordariomycetidae</taxon>
        <taxon>Sordariales</taxon>
        <taxon>Lasiosphaeriaceae</taxon>
        <taxon>Lasiosphaeria</taxon>
    </lineage>
</organism>
<feature type="compositionally biased region" description="Basic residues" evidence="7">
    <location>
        <begin position="8"/>
        <end position="21"/>
    </location>
</feature>
<dbReference type="GO" id="GO:0005730">
    <property type="term" value="C:nucleolus"/>
    <property type="evidence" value="ECO:0007669"/>
    <property type="project" value="TreeGrafter"/>
</dbReference>
<feature type="compositionally biased region" description="Basic and acidic residues" evidence="7">
    <location>
        <begin position="85"/>
        <end position="106"/>
    </location>
</feature>
<evidence type="ECO:0000313" key="8">
    <source>
        <dbReference type="EMBL" id="KAK0728271.1"/>
    </source>
</evidence>
<dbReference type="PANTHER" id="PTHR28280:SF1">
    <property type="entry name" value="SHUTTLING PRE-60S FACTOR ECM1"/>
    <property type="match status" value="1"/>
</dbReference>
<dbReference type="Proteomes" id="UP001172101">
    <property type="component" value="Unassembled WGS sequence"/>
</dbReference>
<dbReference type="InterPro" id="IPR053278">
    <property type="entry name" value="Pre-60S_factor_ECM1"/>
</dbReference>
<dbReference type="PANTHER" id="PTHR28280">
    <property type="entry name" value="SHUTTLING PRE-60S FACTOR ECM1"/>
    <property type="match status" value="1"/>
</dbReference>
<accession>A0AA40E8U7</accession>
<evidence type="ECO:0000256" key="3">
    <source>
        <dbReference type="ARBA" id="ARBA00022448"/>
    </source>
</evidence>
<protein>
    <submittedName>
        <fullName evidence="8">Alb1-domain-containing protein</fullName>
    </submittedName>
</protein>
<feature type="region of interest" description="Disordered" evidence="7">
    <location>
        <begin position="1"/>
        <end position="35"/>
    </location>
</feature>
<evidence type="ECO:0000256" key="5">
    <source>
        <dbReference type="ARBA" id="ARBA00022517"/>
    </source>
</evidence>
<evidence type="ECO:0000313" key="9">
    <source>
        <dbReference type="Proteomes" id="UP001172101"/>
    </source>
</evidence>
<evidence type="ECO:0000256" key="7">
    <source>
        <dbReference type="SAM" id="MobiDB-lite"/>
    </source>
</evidence>
<dbReference type="GO" id="GO:0005737">
    <property type="term" value="C:cytoplasm"/>
    <property type="evidence" value="ECO:0007669"/>
    <property type="project" value="UniProtKB-SubCell"/>
</dbReference>
<keyword evidence="4" id="KW-0963">Cytoplasm</keyword>
<feature type="region of interest" description="Disordered" evidence="7">
    <location>
        <begin position="61"/>
        <end position="107"/>
    </location>
</feature>
<reference evidence="8" key="1">
    <citation type="submission" date="2023-06" db="EMBL/GenBank/DDBJ databases">
        <title>Genome-scale phylogeny and comparative genomics of the fungal order Sordariales.</title>
        <authorList>
            <consortium name="Lawrence Berkeley National Laboratory"/>
            <person name="Hensen N."/>
            <person name="Bonometti L."/>
            <person name="Westerberg I."/>
            <person name="Brannstrom I.O."/>
            <person name="Guillou S."/>
            <person name="Cros-Aarteil S."/>
            <person name="Calhoun S."/>
            <person name="Haridas S."/>
            <person name="Kuo A."/>
            <person name="Mondo S."/>
            <person name="Pangilinan J."/>
            <person name="Riley R."/>
            <person name="LaButti K."/>
            <person name="Andreopoulos B."/>
            <person name="Lipzen A."/>
            <person name="Chen C."/>
            <person name="Yanf M."/>
            <person name="Daum C."/>
            <person name="Ng V."/>
            <person name="Clum A."/>
            <person name="Steindorff A."/>
            <person name="Ohm R."/>
            <person name="Martin F."/>
            <person name="Silar P."/>
            <person name="Natvig D."/>
            <person name="Lalanne C."/>
            <person name="Gautier V."/>
            <person name="Ament-velasquez S.L."/>
            <person name="Kruys A."/>
            <person name="Hutchinson M.I."/>
            <person name="Powell A.J."/>
            <person name="Barry K."/>
            <person name="Miller A.N."/>
            <person name="Grigoriev I.V."/>
            <person name="Debuchy R."/>
            <person name="Gladieux P."/>
            <person name="Thoren M.H."/>
            <person name="Johannesson H."/>
        </authorList>
    </citation>
    <scope>NUCLEOTIDE SEQUENCE</scope>
    <source>
        <strain evidence="8">SMH2392-1A</strain>
    </source>
</reference>
<proteinExistence type="predicted"/>
<dbReference type="GO" id="GO:0030687">
    <property type="term" value="C:preribosome, large subunit precursor"/>
    <property type="evidence" value="ECO:0007669"/>
    <property type="project" value="TreeGrafter"/>
</dbReference>
<dbReference type="Pfam" id="PF09135">
    <property type="entry name" value="Alb1"/>
    <property type="match status" value="1"/>
</dbReference>
<sequence>MGKGNISRPKKGTSVHSRAARRATAPDIDTDKSLKNVKAPSLAAAQNIGDDARQAVLGVHAGSGINKRSSNKKTALSAKARRRQEKSQDKAEAIMDRTAKKVERSKGQARVIFSRRKTWDEVNKHALSVVAGGGKPGAVPVGRFMAPDEDLHGDDDDNDLENNAQERGDVMMIEEAPIASSASIPPPPPPDVEDVIL</sequence>
<gene>
    <name evidence="8" type="ORF">B0T26DRAFT_748513</name>
</gene>
<dbReference type="AlphaFoldDB" id="A0AA40E8U7"/>
<feature type="compositionally biased region" description="Acidic residues" evidence="7">
    <location>
        <begin position="147"/>
        <end position="160"/>
    </location>
</feature>
<evidence type="ECO:0000256" key="1">
    <source>
        <dbReference type="ARBA" id="ARBA00004123"/>
    </source>
</evidence>
<feature type="region of interest" description="Disordered" evidence="7">
    <location>
        <begin position="131"/>
        <end position="197"/>
    </location>
</feature>
<keyword evidence="5" id="KW-0690">Ribosome biogenesis</keyword>